<dbReference type="KEGG" id="aacx:DEACI_0561"/>
<accession>A0A8S0XV14</accession>
<gene>
    <name evidence="1" type="ORF">DEACI_0561</name>
    <name evidence="2" type="ORF">DEACI_1312</name>
</gene>
<protein>
    <submittedName>
        <fullName evidence="1">Uncharacterized protein</fullName>
    </submittedName>
</protein>
<organism evidence="1">
    <name type="scientific">Acididesulfobacillus acetoxydans</name>
    <dbReference type="NCBI Taxonomy" id="1561005"/>
    <lineage>
        <taxon>Bacteria</taxon>
        <taxon>Bacillati</taxon>
        <taxon>Bacillota</taxon>
        <taxon>Clostridia</taxon>
        <taxon>Eubacteriales</taxon>
        <taxon>Peptococcaceae</taxon>
        <taxon>Acididesulfobacillus</taxon>
    </lineage>
</organism>
<keyword evidence="3" id="KW-1185">Reference proteome</keyword>
<dbReference type="Proteomes" id="UP001071230">
    <property type="component" value="Unassembled WGS sequence"/>
</dbReference>
<dbReference type="AlphaFoldDB" id="A0A8S0XV14"/>
<name>A0A8S0XV14_9FIRM</name>
<dbReference type="EMBL" id="CDGJ01000035">
    <property type="protein sequence ID" value="CEJ06859.1"/>
    <property type="molecule type" value="Genomic_DNA"/>
</dbReference>
<dbReference type="Proteomes" id="UP000836597">
    <property type="component" value="Chromosome"/>
</dbReference>
<sequence length="67" mass="7450">MLRRVFARLLVFRPSGKGRSAEAGDINDNTTEAFLNMGSEIYGKLKEINDSSTEALKRLKVCSGYHS</sequence>
<proteinExistence type="predicted"/>
<evidence type="ECO:0000313" key="1">
    <source>
        <dbReference type="EMBL" id="CAA7599927.1"/>
    </source>
</evidence>
<evidence type="ECO:0000313" key="3">
    <source>
        <dbReference type="Proteomes" id="UP001071230"/>
    </source>
</evidence>
<evidence type="ECO:0000313" key="2">
    <source>
        <dbReference type="EMBL" id="CEJ06859.1"/>
    </source>
</evidence>
<reference evidence="2" key="1">
    <citation type="submission" date="2014-11" db="EMBL/GenBank/DDBJ databases">
        <authorList>
            <person name="Hornung B.V."/>
        </authorList>
    </citation>
    <scope>NUCLEOTIDE SEQUENCE</scope>
    <source>
        <strain evidence="2">INE</strain>
    </source>
</reference>
<reference evidence="1" key="2">
    <citation type="submission" date="2020-01" db="EMBL/GenBank/DDBJ databases">
        <authorList>
            <person name="Hornung B."/>
        </authorList>
    </citation>
    <scope>NUCLEOTIDE SEQUENCE</scope>
    <source>
        <strain evidence="1">PacBioINE</strain>
    </source>
</reference>
<dbReference type="EMBL" id="LR746496">
    <property type="protein sequence ID" value="CAA7599927.1"/>
    <property type="molecule type" value="Genomic_DNA"/>
</dbReference>
<dbReference type="RefSeq" id="WP_240983679.1">
    <property type="nucleotide sequence ID" value="NZ_CDGJ01000035.1"/>
</dbReference>